<feature type="transmembrane region" description="Helical" evidence="1">
    <location>
        <begin position="37"/>
        <end position="56"/>
    </location>
</feature>
<protein>
    <submittedName>
        <fullName evidence="2">Uncharacterized protein</fullName>
    </submittedName>
</protein>
<keyword evidence="1" id="KW-1133">Transmembrane helix</keyword>
<evidence type="ECO:0000256" key="1">
    <source>
        <dbReference type="SAM" id="Phobius"/>
    </source>
</evidence>
<dbReference type="Proteomes" id="UP001596171">
    <property type="component" value="Unassembled WGS sequence"/>
</dbReference>
<proteinExistence type="predicted"/>
<comment type="caution">
    <text evidence="2">The sequence shown here is derived from an EMBL/GenBank/DDBJ whole genome shotgun (WGS) entry which is preliminary data.</text>
</comment>
<sequence length="63" mass="6903">MKTLNVVESIIIVIGLVMFGVGSKIEVVHQAAPWLQYAGLILVFITGLSDAIYRIVAKKSFLK</sequence>
<evidence type="ECO:0000313" key="3">
    <source>
        <dbReference type="Proteomes" id="UP001596171"/>
    </source>
</evidence>
<reference evidence="3" key="1">
    <citation type="journal article" date="2019" name="Int. J. Syst. Evol. Microbiol.">
        <title>The Global Catalogue of Microorganisms (GCM) 10K type strain sequencing project: providing services to taxonomists for standard genome sequencing and annotation.</title>
        <authorList>
            <consortium name="The Broad Institute Genomics Platform"/>
            <consortium name="The Broad Institute Genome Sequencing Center for Infectious Disease"/>
            <person name="Wu L."/>
            <person name="Ma J."/>
        </authorList>
    </citation>
    <scope>NUCLEOTIDE SEQUENCE [LARGE SCALE GENOMIC DNA]</scope>
    <source>
        <strain evidence="3">CCM 8930</strain>
    </source>
</reference>
<name>A0ABW1SK55_9LACO</name>
<dbReference type="RefSeq" id="WP_137615569.1">
    <property type="nucleotide sequence ID" value="NZ_BJDI01000003.1"/>
</dbReference>
<feature type="transmembrane region" description="Helical" evidence="1">
    <location>
        <begin position="7"/>
        <end position="25"/>
    </location>
</feature>
<organism evidence="2 3">
    <name type="scientific">Lactiplantibacillus nangangensis</name>
    <dbReference type="NCBI Taxonomy" id="2559917"/>
    <lineage>
        <taxon>Bacteria</taxon>
        <taxon>Bacillati</taxon>
        <taxon>Bacillota</taxon>
        <taxon>Bacilli</taxon>
        <taxon>Lactobacillales</taxon>
        <taxon>Lactobacillaceae</taxon>
        <taxon>Lactiplantibacillus</taxon>
    </lineage>
</organism>
<accession>A0ABW1SK55</accession>
<gene>
    <name evidence="2" type="ORF">ACFP1L_09135</name>
</gene>
<dbReference type="EMBL" id="JBHSSE010000018">
    <property type="protein sequence ID" value="MFC6202030.1"/>
    <property type="molecule type" value="Genomic_DNA"/>
</dbReference>
<keyword evidence="3" id="KW-1185">Reference proteome</keyword>
<evidence type="ECO:0000313" key="2">
    <source>
        <dbReference type="EMBL" id="MFC6202030.1"/>
    </source>
</evidence>
<keyword evidence="1" id="KW-0812">Transmembrane</keyword>
<keyword evidence="1" id="KW-0472">Membrane</keyword>